<feature type="region of interest" description="Disordered" evidence="1">
    <location>
        <begin position="154"/>
        <end position="179"/>
    </location>
</feature>
<evidence type="ECO:0000256" key="1">
    <source>
        <dbReference type="SAM" id="MobiDB-lite"/>
    </source>
</evidence>
<proteinExistence type="predicted"/>
<dbReference type="InterPro" id="IPR001584">
    <property type="entry name" value="Integrase_cat-core"/>
</dbReference>
<evidence type="ECO:0000313" key="3">
    <source>
        <dbReference type="EMBL" id="GEY21047.1"/>
    </source>
</evidence>
<feature type="region of interest" description="Disordered" evidence="1">
    <location>
        <begin position="393"/>
        <end position="415"/>
    </location>
</feature>
<dbReference type="SUPFAM" id="SSF53098">
    <property type="entry name" value="Ribonuclease H-like"/>
    <property type="match status" value="1"/>
</dbReference>
<keyword evidence="3" id="KW-0695">RNA-directed DNA polymerase</keyword>
<organism evidence="3">
    <name type="scientific">Tanacetum cinerariifolium</name>
    <name type="common">Dalmatian daisy</name>
    <name type="synonym">Chrysanthemum cinerariifolium</name>
    <dbReference type="NCBI Taxonomy" id="118510"/>
    <lineage>
        <taxon>Eukaryota</taxon>
        <taxon>Viridiplantae</taxon>
        <taxon>Streptophyta</taxon>
        <taxon>Embryophyta</taxon>
        <taxon>Tracheophyta</taxon>
        <taxon>Spermatophyta</taxon>
        <taxon>Magnoliopsida</taxon>
        <taxon>eudicotyledons</taxon>
        <taxon>Gunneridae</taxon>
        <taxon>Pentapetalae</taxon>
        <taxon>asterids</taxon>
        <taxon>campanulids</taxon>
        <taxon>Asterales</taxon>
        <taxon>Asteraceae</taxon>
        <taxon>Asteroideae</taxon>
        <taxon>Anthemideae</taxon>
        <taxon>Anthemidinae</taxon>
        <taxon>Tanacetum</taxon>
    </lineage>
</organism>
<dbReference type="GO" id="GO:0015074">
    <property type="term" value="P:DNA integration"/>
    <property type="evidence" value="ECO:0007669"/>
    <property type="project" value="InterPro"/>
</dbReference>
<dbReference type="InterPro" id="IPR012337">
    <property type="entry name" value="RNaseH-like_sf"/>
</dbReference>
<keyword evidence="3" id="KW-0808">Transferase</keyword>
<keyword evidence="3" id="KW-0548">Nucleotidyltransferase</keyword>
<dbReference type="Gene3D" id="1.10.340.70">
    <property type="match status" value="1"/>
</dbReference>
<name>A0A699HI31_TANCI</name>
<dbReference type="Pfam" id="PF17921">
    <property type="entry name" value="Integrase_H2C2"/>
    <property type="match status" value="1"/>
</dbReference>
<dbReference type="EMBL" id="BKCJ010160179">
    <property type="protein sequence ID" value="GEY21047.1"/>
    <property type="molecule type" value="Genomic_DNA"/>
</dbReference>
<dbReference type="GO" id="GO:0003676">
    <property type="term" value="F:nucleic acid binding"/>
    <property type="evidence" value="ECO:0007669"/>
    <property type="project" value="InterPro"/>
</dbReference>
<gene>
    <name evidence="3" type="ORF">Tci_393021</name>
</gene>
<feature type="compositionally biased region" description="Polar residues" evidence="1">
    <location>
        <begin position="393"/>
        <end position="406"/>
    </location>
</feature>
<dbReference type="InterPro" id="IPR041588">
    <property type="entry name" value="Integrase_H2C2"/>
</dbReference>
<dbReference type="AlphaFoldDB" id="A0A699HI31"/>
<dbReference type="InterPro" id="IPR036397">
    <property type="entry name" value="RNaseH_sf"/>
</dbReference>
<dbReference type="Gene3D" id="3.30.420.10">
    <property type="entry name" value="Ribonuclease H-like superfamily/Ribonuclease H"/>
    <property type="match status" value="1"/>
</dbReference>
<dbReference type="PANTHER" id="PTHR47266">
    <property type="entry name" value="ENDONUCLEASE-RELATED"/>
    <property type="match status" value="1"/>
</dbReference>
<accession>A0A699HI31</accession>
<reference evidence="3" key="1">
    <citation type="journal article" date="2019" name="Sci. Rep.">
        <title>Draft genome of Tanacetum cinerariifolium, the natural source of mosquito coil.</title>
        <authorList>
            <person name="Yamashiro T."/>
            <person name="Shiraishi A."/>
            <person name="Satake H."/>
            <person name="Nakayama K."/>
        </authorList>
    </citation>
    <scope>NUCLEOTIDE SEQUENCE</scope>
</reference>
<protein>
    <submittedName>
        <fullName evidence="3">Reverse transcriptase domain-containing protein</fullName>
    </submittedName>
</protein>
<feature type="region of interest" description="Disordered" evidence="1">
    <location>
        <begin position="551"/>
        <end position="581"/>
    </location>
</feature>
<sequence>MAKMFLGKYFPPSMVMKLRNEITNFYQRPDESLFEAWQRYKLSINRGTFMKRHPEECYDLIKNMTAHHNDWDTSVQRKINKNLMKVLQINQKVKAVTHNCETYYGPHSYNDCPATVGQTQNLKKMFGQFMKMNTDSFLGSGTLLSNTVTNPKEDLKGITTRSGTAYKGPMIPTTSSPPKVLECETDVTKNMVPPTNNESTKNMNTDSFLGAGTLLSNTVTNPKEDLKGITTRTGTAYKGPMIPTTSSPPKVLECETDVTKNMVPPTNNESTKNVQPSVVQIENQMPNSEPVVAPVIEPVEAPVSASKANQEPSIPYPLILEGKPVMEGFPGSYELIFDKLELVDQLVKSLLSLVLCKGSYSLNAAAGGNLLSKTTREALQIIANKSKVHYSRNKPNVSRMNTNSRENASKTDDRIDKPADQISTLVDIFAKKVITPAPVKAVEESCVTCVKGEFKNEIKNTIKTQQTVLMEQQNTFENNFQNMLSGFFHNQASTSGTLPSNTIPNSKGEMKAITTRSGVAYEGASIPTPKKAVEQETEEITDKEKTNFEGSTAHIQPPVTSIPEPDVSKTLPKPNIPYPSRLNDQKLLEKATNQMENRSSCSLPFREILLEDRPCFIDVYGEEITLREILGFSNNSSGGNPTSTFEPIISDSSPSLTPFEGSDFILEEIEAYLKDESILLEIDHSDCDSEGDICLIEKFPWVSPIHCVPKKGGITVVDNENNELIPTRIVYTDYSALKYLLSKQYAKPRLIQWVLILQEFDIIIRDKKGTENLAADHLSRLENPHKDVFENKDINEKFPLETLGKISSGSTPWFADFPNFHVRNFIVKGMSSQQKKKFFKDVKHYFWDDPYLFRICADQTIRRCVNEAYDILKACHEGPTRGHHDANFTAKKVFDAGFFWPIIYRDAYNLVKSCDICQRQGKISQKDEMPQNVIQVCENFNVWGIDFMGPFLSSRGNRYILVAVDYLSKWVEAKALPTNDARVVVKFLKSLFARFGTPKAIISNRGTHFCNDKFAKVTSKYGATHRLATAYHPQTSG</sequence>
<dbReference type="GO" id="GO:0003964">
    <property type="term" value="F:RNA-directed DNA polymerase activity"/>
    <property type="evidence" value="ECO:0007669"/>
    <property type="project" value="UniProtKB-KW"/>
</dbReference>
<feature type="domain" description="Integrase catalytic" evidence="2">
    <location>
        <begin position="926"/>
        <end position="1037"/>
    </location>
</feature>
<dbReference type="PROSITE" id="PS50994">
    <property type="entry name" value="INTEGRASE"/>
    <property type="match status" value="1"/>
</dbReference>
<comment type="caution">
    <text evidence="3">The sequence shown here is derived from an EMBL/GenBank/DDBJ whole genome shotgun (WGS) entry which is preliminary data.</text>
</comment>
<dbReference type="Pfam" id="PF00665">
    <property type="entry name" value="rve"/>
    <property type="match status" value="1"/>
</dbReference>
<dbReference type="InterPro" id="IPR052160">
    <property type="entry name" value="Gypsy_RT_Integrase-like"/>
</dbReference>
<evidence type="ECO:0000259" key="2">
    <source>
        <dbReference type="PROSITE" id="PS50994"/>
    </source>
</evidence>